<dbReference type="EMBL" id="JBBUTG010000040">
    <property type="protein sequence ID" value="MEK8034905.1"/>
    <property type="molecule type" value="Genomic_DNA"/>
</dbReference>
<evidence type="ECO:0000313" key="1">
    <source>
        <dbReference type="EMBL" id="MEK8034905.1"/>
    </source>
</evidence>
<gene>
    <name evidence="1" type="ORF">AACH06_29165</name>
</gene>
<comment type="caution">
    <text evidence="1">The sequence shown here is derived from an EMBL/GenBank/DDBJ whole genome shotgun (WGS) entry which is preliminary data.</text>
</comment>
<dbReference type="RefSeq" id="WP_341429339.1">
    <property type="nucleotide sequence ID" value="NZ_JBBUTG010000040.1"/>
</dbReference>
<organism evidence="1 2">
    <name type="scientific">Ideonella lacteola</name>
    <dbReference type="NCBI Taxonomy" id="2984193"/>
    <lineage>
        <taxon>Bacteria</taxon>
        <taxon>Pseudomonadati</taxon>
        <taxon>Pseudomonadota</taxon>
        <taxon>Betaproteobacteria</taxon>
        <taxon>Burkholderiales</taxon>
        <taxon>Sphaerotilaceae</taxon>
        <taxon>Ideonella</taxon>
    </lineage>
</organism>
<keyword evidence="2" id="KW-1185">Reference proteome</keyword>
<dbReference type="Proteomes" id="UP001371218">
    <property type="component" value="Unassembled WGS sequence"/>
</dbReference>
<proteinExistence type="predicted"/>
<reference evidence="1 2" key="1">
    <citation type="submission" date="2024-04" db="EMBL/GenBank/DDBJ databases">
        <title>Novel species of the genus Ideonella isolated from streams.</title>
        <authorList>
            <person name="Lu H."/>
        </authorList>
    </citation>
    <scope>NUCLEOTIDE SEQUENCE [LARGE SCALE GENOMIC DNA]</scope>
    <source>
        <strain evidence="1 2">DXS29W</strain>
    </source>
</reference>
<evidence type="ECO:0000313" key="2">
    <source>
        <dbReference type="Proteomes" id="UP001371218"/>
    </source>
</evidence>
<sequence>MAALLGTVVPFIWLQRKGFSKDLGPLEQLQSQADQSLRSTVRQSNNAKLSFIGTEAVILSRQEEITWFNKTVVIGYRCTYFVRNRHGEHFLFIHRHDAKPHLKHTSQRIARVKLGAKYIAPPSDG</sequence>
<name>A0ABU9C1E7_9BURK</name>
<protein>
    <submittedName>
        <fullName evidence="1">Uncharacterized protein</fullName>
    </submittedName>
</protein>
<accession>A0ABU9C1E7</accession>